<protein>
    <submittedName>
        <fullName evidence="2">Uncharacterized protein</fullName>
    </submittedName>
</protein>
<dbReference type="Proteomes" id="UP000464404">
    <property type="component" value="Segment"/>
</dbReference>
<feature type="compositionally biased region" description="Pro residues" evidence="1">
    <location>
        <begin position="1"/>
        <end position="15"/>
    </location>
</feature>
<feature type="region of interest" description="Disordered" evidence="1">
    <location>
        <begin position="1"/>
        <end position="20"/>
    </location>
</feature>
<evidence type="ECO:0000256" key="1">
    <source>
        <dbReference type="SAM" id="MobiDB-lite"/>
    </source>
</evidence>
<name>A0A6B9LA01_9CAUD</name>
<reference evidence="2 3" key="1">
    <citation type="submission" date="2019-12" db="EMBL/GenBank/DDBJ databases">
        <authorList>
            <person name="Garlena R.A."/>
            <person name="Russell D.A."/>
            <person name="Pope W.H."/>
            <person name="Jacobs-Sera D."/>
            <person name="Hatfull G.F."/>
        </authorList>
    </citation>
    <scope>NUCLEOTIDE SEQUENCE [LARGE SCALE GENOMIC DNA]</scope>
</reference>
<evidence type="ECO:0000313" key="3">
    <source>
        <dbReference type="Proteomes" id="UP000464404"/>
    </source>
</evidence>
<dbReference type="RefSeq" id="YP_009950012.1">
    <property type="nucleotide sequence ID" value="NC_051586.1"/>
</dbReference>
<accession>A0A6B9LA01</accession>
<dbReference type="EMBL" id="MN813693">
    <property type="protein sequence ID" value="QHB37803.1"/>
    <property type="molecule type" value="Genomic_DNA"/>
</dbReference>
<keyword evidence="3" id="KW-1185">Reference proteome</keyword>
<organism evidence="2 3">
    <name type="scientific">Mycobacterium phage Imvubu</name>
    <dbReference type="NCBI Taxonomy" id="2686233"/>
    <lineage>
        <taxon>Viruses</taxon>
        <taxon>Duplodnaviria</taxon>
        <taxon>Heunggongvirae</taxon>
        <taxon>Uroviricota</taxon>
        <taxon>Caudoviricetes</taxon>
        <taxon>Bclasvirinae</taxon>
        <taxon>Imvubuvirus</taxon>
        <taxon>Imvubuvirus imvubu</taxon>
    </lineage>
</organism>
<sequence>MNQPMHPPRPAPPEGTPVWTGDPVRCGECRGMGRPVHTHDGWRLPVHAWGKGGKVACPNSLAAVPVTGVPT</sequence>
<dbReference type="GeneID" id="60321422"/>
<gene>
    <name evidence="2" type="primary">62</name>
    <name evidence="2" type="ORF">PBI_IMVUBU_62</name>
</gene>
<dbReference type="KEGG" id="vg:60321422"/>
<proteinExistence type="predicted"/>
<evidence type="ECO:0000313" key="2">
    <source>
        <dbReference type="EMBL" id="QHB37803.1"/>
    </source>
</evidence>